<dbReference type="Proteomes" id="UP000246991">
    <property type="component" value="Unassembled WGS sequence"/>
</dbReference>
<evidence type="ECO:0000313" key="2">
    <source>
        <dbReference type="EMBL" id="PWW77712.1"/>
    </source>
</evidence>
<dbReference type="GO" id="GO:0031047">
    <property type="term" value="P:regulatory ncRNA-mediated gene silencing"/>
    <property type="evidence" value="ECO:0007669"/>
    <property type="project" value="InterPro"/>
</dbReference>
<feature type="compositionally biased region" description="Basic residues" evidence="1">
    <location>
        <begin position="47"/>
        <end position="60"/>
    </location>
</feature>
<dbReference type="AlphaFoldDB" id="A0A317STK4"/>
<feature type="region of interest" description="Disordered" evidence="1">
    <location>
        <begin position="17"/>
        <end position="71"/>
    </location>
</feature>
<reference evidence="2 3" key="1">
    <citation type="submission" date="2018-03" db="EMBL/GenBank/DDBJ databases">
        <title>Genomes of Pezizomycetes fungi and the evolution of truffles.</title>
        <authorList>
            <person name="Murat C."/>
            <person name="Payen T."/>
            <person name="Noel B."/>
            <person name="Kuo A."/>
            <person name="Martin F.M."/>
        </authorList>
    </citation>
    <scope>NUCLEOTIDE SEQUENCE [LARGE SCALE GENOMIC DNA]</scope>
    <source>
        <strain evidence="2">091103-1</strain>
    </source>
</reference>
<evidence type="ECO:0000256" key="1">
    <source>
        <dbReference type="SAM" id="MobiDB-lite"/>
    </source>
</evidence>
<dbReference type="STRING" id="42249.A0A317STK4"/>
<accession>A0A317STK4</accession>
<dbReference type="OrthoDB" id="435402at2759"/>
<feature type="compositionally biased region" description="Basic and acidic residues" evidence="1">
    <location>
        <begin position="30"/>
        <end position="46"/>
    </location>
</feature>
<organism evidence="2 3">
    <name type="scientific">Tuber magnatum</name>
    <name type="common">white Piedmont truffle</name>
    <dbReference type="NCBI Taxonomy" id="42249"/>
    <lineage>
        <taxon>Eukaryota</taxon>
        <taxon>Fungi</taxon>
        <taxon>Dikarya</taxon>
        <taxon>Ascomycota</taxon>
        <taxon>Pezizomycotina</taxon>
        <taxon>Pezizomycetes</taxon>
        <taxon>Pezizales</taxon>
        <taxon>Tuberaceae</taxon>
        <taxon>Tuber</taxon>
    </lineage>
</organism>
<feature type="region of interest" description="Disordered" evidence="1">
    <location>
        <begin position="336"/>
        <end position="363"/>
    </location>
</feature>
<dbReference type="EMBL" id="PYWC01000020">
    <property type="protein sequence ID" value="PWW77712.1"/>
    <property type="molecule type" value="Genomic_DNA"/>
</dbReference>
<name>A0A317STK4_9PEZI</name>
<evidence type="ECO:0000313" key="3">
    <source>
        <dbReference type="Proteomes" id="UP000246991"/>
    </source>
</evidence>
<protein>
    <recommendedName>
        <fullName evidence="4">Argonaute complex, subunit Arb1</fullName>
    </recommendedName>
</protein>
<dbReference type="Pfam" id="PF09692">
    <property type="entry name" value="Arb1"/>
    <property type="match status" value="1"/>
</dbReference>
<dbReference type="GO" id="GO:0033167">
    <property type="term" value="C:ARC complex"/>
    <property type="evidence" value="ECO:0007669"/>
    <property type="project" value="InterPro"/>
</dbReference>
<proteinExistence type="predicted"/>
<dbReference type="InterPro" id="IPR018606">
    <property type="entry name" value="Arb1"/>
</dbReference>
<gene>
    <name evidence="2" type="ORF">C7212DRAFT_362544</name>
</gene>
<sequence length="458" mass="51612">MSEPAEASLSEAIERLEINSAGDEHEDEDVARFGDLKITELEEKQAPKKKKKRKRNKPKNPRPSGFEEHHVEGPLTLEAVQEELSLYHPSKPFSERIETCIQRYKSKRKFDAVRSQIFTTYLTLGGISTGPKQFSGGLDYKQNDHLDKEQLEAMAATDFVSANLDEDDEWEVDFPFVVRGFLSHRVPYVLGYIEVAHLELSAQVVRNFLNYILYHNVAPEHADGINEAVRICDLAEKELVLCRHTSHRLPGTFNMACSTLFGGHYAGMKDENQTWDNLTPPVGLTVREATDIFNVCVQTRGTPEQKEMGPNVKITRAEFMGMEVIGIVFPNLEKKRGKDEASAEEGSEGSKTDTNENTNPAAKPYEATGLKALGRLLVKPWTPDDELQPETDLVEFDIWLELEVLQFCFTGMHLEAKVHRLSSGIFWIDSVTAVQCSFYVQLDPPDKAGDNASDDEFD</sequence>
<comment type="caution">
    <text evidence="2">The sequence shown here is derived from an EMBL/GenBank/DDBJ whole genome shotgun (WGS) entry which is preliminary data.</text>
</comment>
<evidence type="ECO:0008006" key="4">
    <source>
        <dbReference type="Google" id="ProtNLM"/>
    </source>
</evidence>
<keyword evidence="3" id="KW-1185">Reference proteome</keyword>